<organism evidence="12 13">
    <name type="scientific">Kalanchoe fedtschenkoi</name>
    <name type="common">Lavender scallops</name>
    <name type="synonym">South American air plant</name>
    <dbReference type="NCBI Taxonomy" id="63787"/>
    <lineage>
        <taxon>Eukaryota</taxon>
        <taxon>Viridiplantae</taxon>
        <taxon>Streptophyta</taxon>
        <taxon>Embryophyta</taxon>
        <taxon>Tracheophyta</taxon>
        <taxon>Spermatophyta</taxon>
        <taxon>Magnoliopsida</taxon>
        <taxon>eudicotyledons</taxon>
        <taxon>Gunneridae</taxon>
        <taxon>Pentapetalae</taxon>
        <taxon>Saxifragales</taxon>
        <taxon>Crassulaceae</taxon>
        <taxon>Kalanchoe</taxon>
    </lineage>
</organism>
<comment type="subcellular location">
    <subcellularLocation>
        <location evidence="8 9">Nucleus</location>
    </subcellularLocation>
</comment>
<dbReference type="PROSITE" id="PS01361">
    <property type="entry name" value="ZF_DOF_1"/>
    <property type="match status" value="1"/>
</dbReference>
<evidence type="ECO:0000256" key="1">
    <source>
        <dbReference type="ARBA" id="ARBA00022723"/>
    </source>
</evidence>
<dbReference type="GO" id="GO:0008270">
    <property type="term" value="F:zinc ion binding"/>
    <property type="evidence" value="ECO:0007669"/>
    <property type="project" value="UniProtKB-KW"/>
</dbReference>
<dbReference type="PANTHER" id="PTHR31992:SF62">
    <property type="entry name" value="DOF ZINC FINGER PROTEIN DOF3.1"/>
    <property type="match status" value="1"/>
</dbReference>
<accession>A0A7N0TK03</accession>
<evidence type="ECO:0000313" key="12">
    <source>
        <dbReference type="EnsemblPlants" id="Kaladp0039s0241.1.v1.1.CDS.1"/>
    </source>
</evidence>
<evidence type="ECO:0000256" key="10">
    <source>
        <dbReference type="SAM" id="MobiDB-lite"/>
    </source>
</evidence>
<dbReference type="InterPro" id="IPR003851">
    <property type="entry name" value="Znf_Dof"/>
</dbReference>
<dbReference type="Pfam" id="PF02701">
    <property type="entry name" value="Zn_ribbon_Dof"/>
    <property type="match status" value="1"/>
</dbReference>
<keyword evidence="6 9" id="KW-0804">Transcription</keyword>
<evidence type="ECO:0000256" key="2">
    <source>
        <dbReference type="ARBA" id="ARBA00022771"/>
    </source>
</evidence>
<dbReference type="PROSITE" id="PS50884">
    <property type="entry name" value="ZF_DOF_2"/>
    <property type="match status" value="1"/>
</dbReference>
<dbReference type="Proteomes" id="UP000594263">
    <property type="component" value="Unplaced"/>
</dbReference>
<feature type="region of interest" description="Disordered" evidence="10">
    <location>
        <begin position="126"/>
        <end position="163"/>
    </location>
</feature>
<reference evidence="12" key="1">
    <citation type="submission" date="2021-01" db="UniProtKB">
        <authorList>
            <consortium name="EnsemblPlants"/>
        </authorList>
    </citation>
    <scope>IDENTIFICATION</scope>
</reference>
<dbReference type="Gramene" id="Kaladp0039s0241.1.v1.1">
    <property type="protein sequence ID" value="Kaladp0039s0241.1.v1.1.CDS.1"/>
    <property type="gene ID" value="Kaladp0039s0241.v1.1"/>
</dbReference>
<name>A0A7N0TK03_KALFE</name>
<proteinExistence type="predicted"/>
<feature type="region of interest" description="Disordered" evidence="10">
    <location>
        <begin position="67"/>
        <end position="98"/>
    </location>
</feature>
<evidence type="ECO:0000256" key="5">
    <source>
        <dbReference type="ARBA" id="ARBA00023125"/>
    </source>
</evidence>
<dbReference type="GO" id="GO:0003677">
    <property type="term" value="F:DNA binding"/>
    <property type="evidence" value="ECO:0007669"/>
    <property type="project" value="UniProtKB-UniRule"/>
</dbReference>
<keyword evidence="3 9" id="KW-0862">Zinc</keyword>
<feature type="compositionally biased region" description="Low complexity" evidence="10">
    <location>
        <begin position="85"/>
        <end position="98"/>
    </location>
</feature>
<keyword evidence="5 8" id="KW-0238">DNA-binding</keyword>
<sequence>MLSRGSRWRLALGFKGMEREEEGALACPRCDSRNTKFCYYNNYSKSQPRHYCRSCKRYWTAGGSLRNVPSGGRTVKKRRSHTSSRSKSMTSHTSRRSGSSRFAIVISGEALCKKIDTQLVDQQKDESFGGISPGFDQKDESLGGFSAGSDQKDESFGGVSPGSDQKDVTDIIYKNHGLSECYDVLLTDEIGEGVMACSSYQSLFDHEVFSFELPEVSDLINPGKNGVEYHQQHHWQWQLPSTSDIVGKEMKWEDQFHDSLCVTDFLTMDVPQFSK</sequence>
<comment type="function">
    <text evidence="9">Transcription factor that binds specifically to a 5'-AA[AG]G-3' consensus core sequence.</text>
</comment>
<dbReference type="GO" id="GO:0003700">
    <property type="term" value="F:DNA-binding transcription factor activity"/>
    <property type="evidence" value="ECO:0007669"/>
    <property type="project" value="UniProtKB-UniRule"/>
</dbReference>
<protein>
    <recommendedName>
        <fullName evidence="9">Dof zinc finger protein</fullName>
    </recommendedName>
</protein>
<evidence type="ECO:0000256" key="7">
    <source>
        <dbReference type="ARBA" id="ARBA00023242"/>
    </source>
</evidence>
<keyword evidence="13" id="KW-1185">Reference proteome</keyword>
<keyword evidence="4 9" id="KW-0805">Transcription regulation</keyword>
<keyword evidence="1 9" id="KW-0479">Metal-binding</keyword>
<evidence type="ECO:0000259" key="11">
    <source>
        <dbReference type="PROSITE" id="PS50884"/>
    </source>
</evidence>
<evidence type="ECO:0000256" key="3">
    <source>
        <dbReference type="ARBA" id="ARBA00022833"/>
    </source>
</evidence>
<dbReference type="AlphaFoldDB" id="A0A7N0TK03"/>
<evidence type="ECO:0000256" key="6">
    <source>
        <dbReference type="ARBA" id="ARBA00023163"/>
    </source>
</evidence>
<evidence type="ECO:0000256" key="8">
    <source>
        <dbReference type="PROSITE-ProRule" id="PRU00071"/>
    </source>
</evidence>
<feature type="compositionally biased region" description="Basic residues" evidence="10">
    <location>
        <begin position="74"/>
        <end position="84"/>
    </location>
</feature>
<dbReference type="PANTHER" id="PTHR31992">
    <property type="entry name" value="DOF ZINC FINGER PROTEIN DOF1.4-RELATED"/>
    <property type="match status" value="1"/>
</dbReference>
<dbReference type="GO" id="GO:0005634">
    <property type="term" value="C:nucleus"/>
    <property type="evidence" value="ECO:0007669"/>
    <property type="project" value="UniProtKB-SubCell"/>
</dbReference>
<dbReference type="InterPro" id="IPR045174">
    <property type="entry name" value="Dof"/>
</dbReference>
<keyword evidence="2 8" id="KW-0863">Zinc-finger</keyword>
<evidence type="ECO:0000256" key="9">
    <source>
        <dbReference type="RuleBase" id="RU369094"/>
    </source>
</evidence>
<dbReference type="EnsemblPlants" id="Kaladp0039s0241.1.v1.1">
    <property type="protein sequence ID" value="Kaladp0039s0241.1.v1.1.CDS.1"/>
    <property type="gene ID" value="Kaladp0039s0241.v1.1"/>
</dbReference>
<evidence type="ECO:0000313" key="13">
    <source>
        <dbReference type="Proteomes" id="UP000594263"/>
    </source>
</evidence>
<keyword evidence="7 8" id="KW-0539">Nucleus</keyword>
<feature type="domain" description="Dof-type" evidence="11">
    <location>
        <begin position="25"/>
        <end position="79"/>
    </location>
</feature>
<evidence type="ECO:0000256" key="4">
    <source>
        <dbReference type="ARBA" id="ARBA00023015"/>
    </source>
</evidence>